<keyword evidence="8" id="KW-0663">Pyridoxal phosphate</keyword>
<dbReference type="InterPro" id="IPR015421">
    <property type="entry name" value="PyrdxlP-dep_Trfase_major"/>
</dbReference>
<dbReference type="InterPro" id="IPR015424">
    <property type="entry name" value="PyrdxlP-dep_Trfase"/>
</dbReference>
<dbReference type="PANTHER" id="PTHR11680:SF35">
    <property type="entry name" value="SERINE HYDROXYMETHYLTRANSFERASE 1"/>
    <property type="match status" value="1"/>
</dbReference>
<dbReference type="InterPro" id="IPR001085">
    <property type="entry name" value="Ser_HO-MeTrfase"/>
</dbReference>
<dbReference type="GO" id="GO:0030170">
    <property type="term" value="F:pyridoxal phosphate binding"/>
    <property type="evidence" value="ECO:0007669"/>
    <property type="project" value="InterPro"/>
</dbReference>
<evidence type="ECO:0000256" key="8">
    <source>
        <dbReference type="ARBA" id="ARBA00022898"/>
    </source>
</evidence>
<evidence type="ECO:0000256" key="1">
    <source>
        <dbReference type="ARBA" id="ARBA00001933"/>
    </source>
</evidence>
<feature type="domain" description="Serine hydroxymethyltransferase-like" evidence="9">
    <location>
        <begin position="14"/>
        <end position="389"/>
    </location>
</feature>
<dbReference type="EMBL" id="UINC01045499">
    <property type="protein sequence ID" value="SVB52329.1"/>
    <property type="molecule type" value="Genomic_DNA"/>
</dbReference>
<dbReference type="PIRSF" id="PIRSF000412">
    <property type="entry name" value="SHMT"/>
    <property type="match status" value="1"/>
</dbReference>
<keyword evidence="6" id="KW-0554">One-carbon metabolism</keyword>
<protein>
    <recommendedName>
        <fullName evidence="9">Serine hydroxymethyltransferase-like domain-containing protein</fullName>
    </recommendedName>
</protein>
<organism evidence="10">
    <name type="scientific">marine metagenome</name>
    <dbReference type="NCBI Taxonomy" id="408172"/>
    <lineage>
        <taxon>unclassified sequences</taxon>
        <taxon>metagenomes</taxon>
        <taxon>ecological metagenomes</taxon>
    </lineage>
</organism>
<proteinExistence type="inferred from homology"/>
<name>A0A382EPN9_9ZZZZ</name>
<gene>
    <name evidence="10" type="ORF">METZ01_LOCUS205183</name>
</gene>
<evidence type="ECO:0000256" key="6">
    <source>
        <dbReference type="ARBA" id="ARBA00022563"/>
    </source>
</evidence>
<dbReference type="InterPro" id="IPR015422">
    <property type="entry name" value="PyrdxlP-dep_Trfase_small"/>
</dbReference>
<evidence type="ECO:0000256" key="3">
    <source>
        <dbReference type="ARBA" id="ARBA00006376"/>
    </source>
</evidence>
<comment type="cofactor">
    <cofactor evidence="1">
        <name>pyridoxal 5'-phosphate</name>
        <dbReference type="ChEBI" id="CHEBI:597326"/>
    </cofactor>
</comment>
<dbReference type="CDD" id="cd00378">
    <property type="entry name" value="SHMT"/>
    <property type="match status" value="1"/>
</dbReference>
<evidence type="ECO:0000256" key="2">
    <source>
        <dbReference type="ARBA" id="ARBA00004496"/>
    </source>
</evidence>
<dbReference type="GO" id="GO:0005829">
    <property type="term" value="C:cytosol"/>
    <property type="evidence" value="ECO:0007669"/>
    <property type="project" value="TreeGrafter"/>
</dbReference>
<dbReference type="Gene3D" id="3.40.640.10">
    <property type="entry name" value="Type I PLP-dependent aspartate aminotransferase-like (Major domain)"/>
    <property type="match status" value="1"/>
</dbReference>
<dbReference type="NCBIfam" id="NF000586">
    <property type="entry name" value="PRK00011.1"/>
    <property type="match status" value="1"/>
</dbReference>
<comment type="subunit">
    <text evidence="4">Homodimer.</text>
</comment>
<dbReference type="HAMAP" id="MF_00051">
    <property type="entry name" value="SHMT"/>
    <property type="match status" value="1"/>
</dbReference>
<sequence>MNNFVHNGYFSSEKLDKEVSNILDQELNRQKTHIELIASENYVSKAVLNALGSIFNNKSVEGYPFKRYYSGVEFSDNLENLAIDRAKKLFRCQYANVQPHSGSQANHAAYMALLQPGDKILSMELSSGGHLSHGAKPNFSSRVYKFYNYGLNSTTDLIDYENLEKIAKEKLPKLIIAGGSSYSRIIDFERIGKVAKEIGAFFLVDMAHFSGLVATGMYPDPFEYADVVTTTTYKSLRGPRGAIILSNNLDLGKKIDSAVFPGFQGTPLLTAIAAKAICFSECLRPEFKIYNKAVLENAFLLSKILRENGLDIISEGTDTGLMVVDLRSTNLKGNEGAELLDQVGLTCNKNSIPNDPEKPTITSGIRISTNAGTTRGLGKEEFKIIGDIIVDMLKASNDKNNIESKIKLNRTKVSQLCSNFPIY</sequence>
<evidence type="ECO:0000256" key="7">
    <source>
        <dbReference type="ARBA" id="ARBA00022679"/>
    </source>
</evidence>
<dbReference type="GO" id="GO:0019264">
    <property type="term" value="P:glycine biosynthetic process from serine"/>
    <property type="evidence" value="ECO:0007669"/>
    <property type="project" value="InterPro"/>
</dbReference>
<evidence type="ECO:0000256" key="5">
    <source>
        <dbReference type="ARBA" id="ARBA00022490"/>
    </source>
</evidence>
<evidence type="ECO:0000256" key="4">
    <source>
        <dbReference type="ARBA" id="ARBA00011738"/>
    </source>
</evidence>
<keyword evidence="5" id="KW-0963">Cytoplasm</keyword>
<dbReference type="FunFam" id="3.40.640.10:FF:000001">
    <property type="entry name" value="Serine hydroxymethyltransferase"/>
    <property type="match status" value="1"/>
</dbReference>
<comment type="similarity">
    <text evidence="3">Belongs to the SHMT family.</text>
</comment>
<dbReference type="GO" id="GO:0035999">
    <property type="term" value="P:tetrahydrofolate interconversion"/>
    <property type="evidence" value="ECO:0007669"/>
    <property type="project" value="InterPro"/>
</dbReference>
<dbReference type="Gene3D" id="3.90.1150.10">
    <property type="entry name" value="Aspartate Aminotransferase, domain 1"/>
    <property type="match status" value="1"/>
</dbReference>
<dbReference type="PANTHER" id="PTHR11680">
    <property type="entry name" value="SERINE HYDROXYMETHYLTRANSFERASE"/>
    <property type="match status" value="1"/>
</dbReference>
<comment type="subcellular location">
    <subcellularLocation>
        <location evidence="2">Cytoplasm</location>
    </subcellularLocation>
</comment>
<dbReference type="InterPro" id="IPR039429">
    <property type="entry name" value="SHMT-like_dom"/>
</dbReference>
<dbReference type="InterPro" id="IPR049943">
    <property type="entry name" value="Ser_HO-MeTrfase-like"/>
</dbReference>
<accession>A0A382EPN9</accession>
<keyword evidence="7" id="KW-0808">Transferase</keyword>
<dbReference type="AlphaFoldDB" id="A0A382EPN9"/>
<evidence type="ECO:0000313" key="10">
    <source>
        <dbReference type="EMBL" id="SVB52329.1"/>
    </source>
</evidence>
<dbReference type="GO" id="GO:0004372">
    <property type="term" value="F:glycine hydroxymethyltransferase activity"/>
    <property type="evidence" value="ECO:0007669"/>
    <property type="project" value="InterPro"/>
</dbReference>
<evidence type="ECO:0000259" key="9">
    <source>
        <dbReference type="Pfam" id="PF00464"/>
    </source>
</evidence>
<dbReference type="SUPFAM" id="SSF53383">
    <property type="entry name" value="PLP-dependent transferases"/>
    <property type="match status" value="1"/>
</dbReference>
<dbReference type="Pfam" id="PF00464">
    <property type="entry name" value="SHMT"/>
    <property type="match status" value="1"/>
</dbReference>
<reference evidence="10" key="1">
    <citation type="submission" date="2018-05" db="EMBL/GenBank/DDBJ databases">
        <authorList>
            <person name="Lanie J.A."/>
            <person name="Ng W.-L."/>
            <person name="Kazmierczak K.M."/>
            <person name="Andrzejewski T.M."/>
            <person name="Davidsen T.M."/>
            <person name="Wayne K.J."/>
            <person name="Tettelin H."/>
            <person name="Glass J.I."/>
            <person name="Rusch D."/>
            <person name="Podicherti R."/>
            <person name="Tsui H.-C.T."/>
            <person name="Winkler M.E."/>
        </authorList>
    </citation>
    <scope>NUCLEOTIDE SEQUENCE</scope>
</reference>